<reference evidence="2" key="1">
    <citation type="submission" date="2022-11" db="EMBL/GenBank/DDBJ databases">
        <authorList>
            <person name="Kikuchi T."/>
        </authorList>
    </citation>
    <scope>NUCLEOTIDE SEQUENCE</scope>
    <source>
        <strain evidence="2">PS1010</strain>
    </source>
</reference>
<dbReference type="AlphaFoldDB" id="A0A9P1IS91"/>
<sequence>MFLILILLIFTNPIWSQNVPDVPENSPRTLAEKHKCVAMPRGGAMVSGRGWMPGFGEQGNANGKNLIDGV</sequence>
<feature type="signal peptide" evidence="1">
    <location>
        <begin position="1"/>
        <end position="16"/>
    </location>
</feature>
<dbReference type="Proteomes" id="UP001152747">
    <property type="component" value="Unassembled WGS sequence"/>
</dbReference>
<evidence type="ECO:0000313" key="3">
    <source>
        <dbReference type="Proteomes" id="UP001152747"/>
    </source>
</evidence>
<name>A0A9P1IS91_9PELO</name>
<organism evidence="2 3">
    <name type="scientific">Caenorhabditis angaria</name>
    <dbReference type="NCBI Taxonomy" id="860376"/>
    <lineage>
        <taxon>Eukaryota</taxon>
        <taxon>Metazoa</taxon>
        <taxon>Ecdysozoa</taxon>
        <taxon>Nematoda</taxon>
        <taxon>Chromadorea</taxon>
        <taxon>Rhabditida</taxon>
        <taxon>Rhabditina</taxon>
        <taxon>Rhabditomorpha</taxon>
        <taxon>Rhabditoidea</taxon>
        <taxon>Rhabditidae</taxon>
        <taxon>Peloderinae</taxon>
        <taxon>Caenorhabditis</taxon>
    </lineage>
</organism>
<protein>
    <submittedName>
        <fullName evidence="2">Uncharacterized protein</fullName>
    </submittedName>
</protein>
<gene>
    <name evidence="2" type="ORF">CAMP_LOCUS12853</name>
</gene>
<dbReference type="EMBL" id="CANHGI010000005">
    <property type="protein sequence ID" value="CAI5450216.1"/>
    <property type="molecule type" value="Genomic_DNA"/>
</dbReference>
<proteinExistence type="predicted"/>
<comment type="caution">
    <text evidence="2">The sequence shown here is derived from an EMBL/GenBank/DDBJ whole genome shotgun (WGS) entry which is preliminary data.</text>
</comment>
<accession>A0A9P1IS91</accession>
<feature type="chain" id="PRO_5040299058" evidence="1">
    <location>
        <begin position="17"/>
        <end position="70"/>
    </location>
</feature>
<evidence type="ECO:0000256" key="1">
    <source>
        <dbReference type="SAM" id="SignalP"/>
    </source>
</evidence>
<keyword evidence="3" id="KW-1185">Reference proteome</keyword>
<keyword evidence="1" id="KW-0732">Signal</keyword>
<evidence type="ECO:0000313" key="2">
    <source>
        <dbReference type="EMBL" id="CAI5450216.1"/>
    </source>
</evidence>